<evidence type="ECO:0000313" key="1">
    <source>
        <dbReference type="EMBL" id="MBE1425968.1"/>
    </source>
</evidence>
<dbReference type="Gene3D" id="3.90.1720.80">
    <property type="match status" value="1"/>
</dbReference>
<gene>
    <name evidence="1" type="ORF">H4684_002627</name>
</gene>
<name>A0ABR9H5Z1_9BACT</name>
<protein>
    <recommendedName>
        <fullName evidence="3">Cytoplasmic protein</fullName>
    </recommendedName>
</protein>
<dbReference type="RefSeq" id="WP_192624062.1">
    <property type="nucleotide sequence ID" value="NZ_JADBGG010000020.1"/>
</dbReference>
<comment type="caution">
    <text evidence="1">The sequence shown here is derived from an EMBL/GenBank/DDBJ whole genome shotgun (WGS) entry which is preliminary data.</text>
</comment>
<keyword evidence="2" id="KW-1185">Reference proteome</keyword>
<sequence length="131" mass="14484">MARPSFASVKRHYRQSISSIYQNTCAIRMSLALIEADPGMESVFKIHGKKALGKYLVTGAQDLAAVLRNSWGVPDQSWAGSVGNPCGDGVICYMNIPTFSGQGHIGLWENGAPYDEDAYWTANPVWFWRLN</sequence>
<dbReference type="EMBL" id="JADBGG010000020">
    <property type="protein sequence ID" value="MBE1425968.1"/>
    <property type="molecule type" value="Genomic_DNA"/>
</dbReference>
<organism evidence="1 2">
    <name type="scientific">Desulfomicrobium macestii</name>
    <dbReference type="NCBI Taxonomy" id="90731"/>
    <lineage>
        <taxon>Bacteria</taxon>
        <taxon>Pseudomonadati</taxon>
        <taxon>Thermodesulfobacteriota</taxon>
        <taxon>Desulfovibrionia</taxon>
        <taxon>Desulfovibrionales</taxon>
        <taxon>Desulfomicrobiaceae</taxon>
        <taxon>Desulfomicrobium</taxon>
    </lineage>
</organism>
<dbReference type="Pfam" id="PF14113">
    <property type="entry name" value="Tae4"/>
    <property type="match status" value="1"/>
</dbReference>
<evidence type="ECO:0000313" key="2">
    <source>
        <dbReference type="Proteomes" id="UP000639010"/>
    </source>
</evidence>
<dbReference type="Proteomes" id="UP000639010">
    <property type="component" value="Unassembled WGS sequence"/>
</dbReference>
<proteinExistence type="predicted"/>
<dbReference type="Gene3D" id="4.10.280.80">
    <property type="match status" value="1"/>
</dbReference>
<accession>A0ABR9H5Z1</accession>
<evidence type="ECO:0008006" key="3">
    <source>
        <dbReference type="Google" id="ProtNLM"/>
    </source>
</evidence>
<dbReference type="InterPro" id="IPR025562">
    <property type="entry name" value="Tae4"/>
</dbReference>
<reference evidence="1 2" key="1">
    <citation type="submission" date="2020-10" db="EMBL/GenBank/DDBJ databases">
        <title>Genomic Encyclopedia of Type Strains, Phase IV (KMG-IV): sequencing the most valuable type-strain genomes for metagenomic binning, comparative biology and taxonomic classification.</title>
        <authorList>
            <person name="Goeker M."/>
        </authorList>
    </citation>
    <scope>NUCLEOTIDE SEQUENCE [LARGE SCALE GENOMIC DNA]</scope>
    <source>
        <strain evidence="1 2">DSM 4194</strain>
    </source>
</reference>